<feature type="compositionally biased region" description="Basic residues" evidence="1">
    <location>
        <begin position="149"/>
        <end position="158"/>
    </location>
</feature>
<feature type="compositionally biased region" description="Acidic residues" evidence="1">
    <location>
        <begin position="130"/>
        <end position="145"/>
    </location>
</feature>
<feature type="compositionally biased region" description="Pro residues" evidence="1">
    <location>
        <begin position="185"/>
        <end position="219"/>
    </location>
</feature>
<evidence type="ECO:0000313" key="3">
    <source>
        <dbReference type="Proteomes" id="UP001412239"/>
    </source>
</evidence>
<dbReference type="AlphaFoldDB" id="A0A292PS77"/>
<feature type="compositionally biased region" description="Basic and acidic residues" evidence="1">
    <location>
        <begin position="286"/>
        <end position="298"/>
    </location>
</feature>
<name>A0A292PS77_9PEZI</name>
<evidence type="ECO:0000313" key="2">
    <source>
        <dbReference type="EMBL" id="CUS09323.1"/>
    </source>
</evidence>
<reference evidence="2" key="1">
    <citation type="submission" date="2015-10" db="EMBL/GenBank/DDBJ databases">
        <authorList>
            <person name="Regsiter A."/>
            <person name="william w."/>
        </authorList>
    </citation>
    <scope>NUCLEOTIDE SEQUENCE</scope>
    <source>
        <strain evidence="2">Montdore</strain>
    </source>
</reference>
<protein>
    <submittedName>
        <fullName evidence="2">Uncharacterized protein</fullName>
    </submittedName>
</protein>
<dbReference type="Proteomes" id="UP001412239">
    <property type="component" value="Unassembled WGS sequence"/>
</dbReference>
<keyword evidence="3" id="KW-1185">Reference proteome</keyword>
<feature type="compositionally biased region" description="Basic residues" evidence="1">
    <location>
        <begin position="247"/>
        <end position="264"/>
    </location>
</feature>
<feature type="compositionally biased region" description="Low complexity" evidence="1">
    <location>
        <begin position="230"/>
        <end position="240"/>
    </location>
</feature>
<accession>A0A292PS77</accession>
<feature type="region of interest" description="Disordered" evidence="1">
    <location>
        <begin position="125"/>
        <end position="299"/>
    </location>
</feature>
<organism evidence="2 3">
    <name type="scientific">Tuber aestivum</name>
    <name type="common">summer truffle</name>
    <dbReference type="NCBI Taxonomy" id="59557"/>
    <lineage>
        <taxon>Eukaryota</taxon>
        <taxon>Fungi</taxon>
        <taxon>Dikarya</taxon>
        <taxon>Ascomycota</taxon>
        <taxon>Pezizomycotina</taxon>
        <taxon>Pezizomycetes</taxon>
        <taxon>Pezizales</taxon>
        <taxon>Tuberaceae</taxon>
        <taxon>Tuber</taxon>
    </lineage>
</organism>
<evidence type="ECO:0000256" key="1">
    <source>
        <dbReference type="SAM" id="MobiDB-lite"/>
    </source>
</evidence>
<feature type="compositionally biased region" description="Low complexity" evidence="1">
    <location>
        <begin position="175"/>
        <end position="184"/>
    </location>
</feature>
<gene>
    <name evidence="2" type="ORF">GSTUAT00006598001</name>
</gene>
<proteinExistence type="predicted"/>
<sequence length="327" mass="36390">MSGAEIVLGVAGLVGPLIAPPLESAFRHLRKPQYNHHHVREELRGNFIDSWSTLQGSLSRLAPVLGKLTHDDPDRRKVLREMEKATKALRKINKGLLGCKPIKRALREQEKTENIVNAVRKRICDGDGNGVEEEEEEGEEEEEEEDKRHGRINHRKIKDKLGPLIVGGKGRHSLSNRSASASTSPPVPPPPTPPRTATPTPPSPPSISAPSISLPPSPSPQKARAPGALLPPDLSSPSSLHLQIVTKTHHHSRRRHHHHRKHKTKSEDNEGYFENQRSVRSCDSSIRPRDRERGEGRDRHYHHHHHHYCDGGAKAEVGCSRVLLVSG</sequence>
<dbReference type="EMBL" id="LN891087">
    <property type="protein sequence ID" value="CUS09323.1"/>
    <property type="molecule type" value="Genomic_DNA"/>
</dbReference>
<feature type="compositionally biased region" description="Polar residues" evidence="1">
    <location>
        <begin position="275"/>
        <end position="284"/>
    </location>
</feature>